<evidence type="ECO:0000313" key="5">
    <source>
        <dbReference type="Proteomes" id="UP000054270"/>
    </source>
</evidence>
<dbReference type="Gene3D" id="3.40.50.11350">
    <property type="match status" value="1"/>
</dbReference>
<dbReference type="InterPro" id="IPR019378">
    <property type="entry name" value="GDP-Fuc_O-FucTrfase"/>
</dbReference>
<dbReference type="AlphaFoldDB" id="A0A0D2LJH6"/>
<proteinExistence type="predicted"/>
<dbReference type="CDD" id="cd11296">
    <property type="entry name" value="O-FucT_like"/>
    <property type="match status" value="1"/>
</dbReference>
<keyword evidence="2" id="KW-0294">Fucose metabolism</keyword>
<evidence type="ECO:0000256" key="1">
    <source>
        <dbReference type="ARBA" id="ARBA00022679"/>
    </source>
</evidence>
<evidence type="ECO:0000256" key="2">
    <source>
        <dbReference type="ARBA" id="ARBA00023253"/>
    </source>
</evidence>
<dbReference type="OrthoDB" id="423313at2759"/>
<dbReference type="EMBL" id="KN817523">
    <property type="protein sequence ID" value="KJA27842.1"/>
    <property type="molecule type" value="Genomic_DNA"/>
</dbReference>
<protein>
    <submittedName>
        <fullName evidence="4">Uncharacterized protein</fullName>
    </submittedName>
</protein>
<keyword evidence="1" id="KW-0808">Transferase</keyword>
<dbReference type="GO" id="GO:0016740">
    <property type="term" value="F:transferase activity"/>
    <property type="evidence" value="ECO:0007669"/>
    <property type="project" value="UniProtKB-KW"/>
</dbReference>
<dbReference type="Pfam" id="PF10250">
    <property type="entry name" value="O-FucT"/>
    <property type="match status" value="1"/>
</dbReference>
<evidence type="ECO:0000256" key="3">
    <source>
        <dbReference type="ARBA" id="ARBA00023277"/>
    </source>
</evidence>
<sequence>MAHRYRRALVVVGVAFVGSLSFLTYSRGISPIFNPLNVGPQVTAAANEYDLGRNAKGAASYAVHPLKGQPSLRFRDNLRNDSNYITSWAVAGYTNQFMNHVNMIYLGLLTNRIPIIAPFSPTLHIGDVNSWILPFGDVFDLDYFRKKLQLPILEWRDVKILPSPTADEVNPEVETIGCWTTVAENKKGVPEATRLVQYLGLDCSYTKLPLSVRLASSDVNNEIFVVLPQLAAVIYPESPSIRPDRQKIFQASSVKKHEKTPEAQLSCFDSLYYASSGVSAFEWEKSWSPAWQMVGRHLYFTREFKRLGEEYARRALGIEKAQGYIPPFIALHIRHGDFGSHCAAAGKTSADCFPPVSTYVAHIESIKKKWLERSNITVTNVIVMSDEQYSGFWHDVANQGWSFTNHTAEKTVERLGAWYPTLIDTVIQGLAVGHVGTSGSTFSLVGERRVRDWNHGFSSAVSIRI</sequence>
<dbReference type="OMA" id="LMATHEH"/>
<accession>A0A0D2LJH6</accession>
<gene>
    <name evidence="4" type="ORF">HYPSUDRAFT_35002</name>
</gene>
<evidence type="ECO:0000313" key="4">
    <source>
        <dbReference type="EMBL" id="KJA27842.1"/>
    </source>
</evidence>
<keyword evidence="3" id="KW-0119">Carbohydrate metabolism</keyword>
<organism evidence="4 5">
    <name type="scientific">Hypholoma sublateritium (strain FD-334 SS-4)</name>
    <dbReference type="NCBI Taxonomy" id="945553"/>
    <lineage>
        <taxon>Eukaryota</taxon>
        <taxon>Fungi</taxon>
        <taxon>Dikarya</taxon>
        <taxon>Basidiomycota</taxon>
        <taxon>Agaricomycotina</taxon>
        <taxon>Agaricomycetes</taxon>
        <taxon>Agaricomycetidae</taxon>
        <taxon>Agaricales</taxon>
        <taxon>Agaricineae</taxon>
        <taxon>Strophariaceae</taxon>
        <taxon>Hypholoma</taxon>
    </lineage>
</organism>
<dbReference type="GO" id="GO:0006004">
    <property type="term" value="P:fucose metabolic process"/>
    <property type="evidence" value="ECO:0007669"/>
    <property type="project" value="UniProtKB-KW"/>
</dbReference>
<dbReference type="STRING" id="945553.A0A0D2LJH6"/>
<name>A0A0D2LJH6_HYPSF</name>
<keyword evidence="5" id="KW-1185">Reference proteome</keyword>
<reference evidence="5" key="1">
    <citation type="submission" date="2014-04" db="EMBL/GenBank/DDBJ databases">
        <title>Evolutionary Origins and Diversification of the Mycorrhizal Mutualists.</title>
        <authorList>
            <consortium name="DOE Joint Genome Institute"/>
            <consortium name="Mycorrhizal Genomics Consortium"/>
            <person name="Kohler A."/>
            <person name="Kuo A."/>
            <person name="Nagy L.G."/>
            <person name="Floudas D."/>
            <person name="Copeland A."/>
            <person name="Barry K.W."/>
            <person name="Cichocki N."/>
            <person name="Veneault-Fourrey C."/>
            <person name="LaButti K."/>
            <person name="Lindquist E.A."/>
            <person name="Lipzen A."/>
            <person name="Lundell T."/>
            <person name="Morin E."/>
            <person name="Murat C."/>
            <person name="Riley R."/>
            <person name="Ohm R."/>
            <person name="Sun H."/>
            <person name="Tunlid A."/>
            <person name="Henrissat B."/>
            <person name="Grigoriev I.V."/>
            <person name="Hibbett D.S."/>
            <person name="Martin F."/>
        </authorList>
    </citation>
    <scope>NUCLEOTIDE SEQUENCE [LARGE SCALE GENOMIC DNA]</scope>
    <source>
        <strain evidence="5">FD-334 SS-4</strain>
    </source>
</reference>
<dbReference type="Proteomes" id="UP000054270">
    <property type="component" value="Unassembled WGS sequence"/>
</dbReference>